<feature type="transmembrane region" description="Helical" evidence="6">
    <location>
        <begin position="27"/>
        <end position="44"/>
    </location>
</feature>
<dbReference type="PANTHER" id="PTHR10994">
    <property type="entry name" value="RETICULON"/>
    <property type="match status" value="1"/>
</dbReference>
<dbReference type="OrthoDB" id="567788at2759"/>
<feature type="domain" description="Reticulon" evidence="7">
    <location>
        <begin position="18"/>
        <end position="204"/>
    </location>
</feature>
<name>A0A175YJK0_DAUCS</name>
<dbReference type="GO" id="GO:0009617">
    <property type="term" value="P:response to bacterium"/>
    <property type="evidence" value="ECO:0007669"/>
    <property type="project" value="InterPro"/>
</dbReference>
<organism evidence="8">
    <name type="scientific">Daucus carota subsp. sativus</name>
    <name type="common">Carrot</name>
    <dbReference type="NCBI Taxonomy" id="79200"/>
    <lineage>
        <taxon>Eukaryota</taxon>
        <taxon>Viridiplantae</taxon>
        <taxon>Streptophyta</taxon>
        <taxon>Embryophyta</taxon>
        <taxon>Tracheophyta</taxon>
        <taxon>Spermatophyta</taxon>
        <taxon>Magnoliopsida</taxon>
        <taxon>eudicotyledons</taxon>
        <taxon>Gunneridae</taxon>
        <taxon>Pentapetalae</taxon>
        <taxon>asterids</taxon>
        <taxon>campanulids</taxon>
        <taxon>Apiales</taxon>
        <taxon>Apiaceae</taxon>
        <taxon>Apioideae</taxon>
        <taxon>Scandiceae</taxon>
        <taxon>Daucinae</taxon>
        <taxon>Daucus</taxon>
        <taxon>Daucus sect. Daucus</taxon>
    </lineage>
</organism>
<feature type="transmembrane region" description="Helical" evidence="6">
    <location>
        <begin position="130"/>
        <end position="160"/>
    </location>
</feature>
<comment type="subcellular location">
    <subcellularLocation>
        <location evidence="1 6">Endoplasmic reticulum membrane</location>
        <topology evidence="1 6">Multi-pass membrane protein</topology>
    </subcellularLocation>
</comment>
<dbReference type="AlphaFoldDB" id="A0A175YJK0"/>
<reference evidence="9" key="2">
    <citation type="submission" date="2022-03" db="EMBL/GenBank/DDBJ databases">
        <title>Draft title - Genomic analysis of global carrot germplasm unveils the trajectory of domestication and the origin of high carotenoid orange carrot.</title>
        <authorList>
            <person name="Iorizzo M."/>
            <person name="Ellison S."/>
            <person name="Senalik D."/>
            <person name="Macko-Podgorni A."/>
            <person name="Grzebelus D."/>
            <person name="Bostan H."/>
            <person name="Rolling W."/>
            <person name="Curaba J."/>
            <person name="Simon P."/>
        </authorList>
    </citation>
    <scope>NUCLEOTIDE SEQUENCE</scope>
    <source>
        <tissue evidence="9">Leaf</tissue>
    </source>
</reference>
<dbReference type="OMA" id="TLWYLFE"/>
<dbReference type="Gramene" id="KZM83318">
    <property type="protein sequence ID" value="KZM83318"/>
    <property type="gene ID" value="DCAR_030887"/>
</dbReference>
<evidence type="ECO:0000313" key="9">
    <source>
        <dbReference type="EMBL" id="WOH09729.1"/>
    </source>
</evidence>
<dbReference type="PROSITE" id="PS50845">
    <property type="entry name" value="RETICULON"/>
    <property type="match status" value="1"/>
</dbReference>
<evidence type="ECO:0000256" key="2">
    <source>
        <dbReference type="ARBA" id="ARBA00022692"/>
    </source>
</evidence>
<gene>
    <name evidence="8" type="ORF">DCAR_030887</name>
    <name evidence="9" type="ORF">DCAR_0729187</name>
</gene>
<dbReference type="Pfam" id="PF02453">
    <property type="entry name" value="Reticulon"/>
    <property type="match status" value="1"/>
</dbReference>
<evidence type="ECO:0000256" key="6">
    <source>
        <dbReference type="RuleBase" id="RU363132"/>
    </source>
</evidence>
<proteinExistence type="predicted"/>
<evidence type="ECO:0000313" key="10">
    <source>
        <dbReference type="Proteomes" id="UP000077755"/>
    </source>
</evidence>
<keyword evidence="3 6" id="KW-0256">Endoplasmic reticulum</keyword>
<dbReference type="Proteomes" id="UP000077755">
    <property type="component" value="Chromosome 7"/>
</dbReference>
<dbReference type="InterPro" id="IPR045064">
    <property type="entry name" value="Reticulon-like"/>
</dbReference>
<evidence type="ECO:0000256" key="3">
    <source>
        <dbReference type="ARBA" id="ARBA00022824"/>
    </source>
</evidence>
<evidence type="ECO:0000259" key="7">
    <source>
        <dbReference type="PROSITE" id="PS50845"/>
    </source>
</evidence>
<evidence type="ECO:0000256" key="1">
    <source>
        <dbReference type="ARBA" id="ARBA00004477"/>
    </source>
</evidence>
<protein>
    <recommendedName>
        <fullName evidence="6">Reticulon-like protein</fullName>
    </recommendedName>
</protein>
<evidence type="ECO:0000256" key="5">
    <source>
        <dbReference type="ARBA" id="ARBA00023136"/>
    </source>
</evidence>
<keyword evidence="2 6" id="KW-0812">Transmembrane</keyword>
<feature type="transmembrane region" description="Helical" evidence="6">
    <location>
        <begin position="51"/>
        <end position="70"/>
    </location>
</feature>
<evidence type="ECO:0000256" key="4">
    <source>
        <dbReference type="ARBA" id="ARBA00022989"/>
    </source>
</evidence>
<dbReference type="PANTHER" id="PTHR10994:SF154">
    <property type="entry name" value="RETICULON-LIKE PROTEIN B11"/>
    <property type="match status" value="1"/>
</dbReference>
<keyword evidence="10" id="KW-1185">Reference proteome</keyword>
<dbReference type="InterPro" id="IPR003388">
    <property type="entry name" value="Reticulon"/>
</dbReference>
<dbReference type="EMBL" id="CP093349">
    <property type="protein sequence ID" value="WOH09729.1"/>
    <property type="molecule type" value="Genomic_DNA"/>
</dbReference>
<dbReference type="KEGG" id="dcr:108200775"/>
<reference evidence="8" key="1">
    <citation type="journal article" date="2016" name="Nat. Genet.">
        <title>A high-quality carrot genome assembly provides new insights into carotenoid accumulation and asterid genome evolution.</title>
        <authorList>
            <person name="Iorizzo M."/>
            <person name="Ellison S."/>
            <person name="Senalik D."/>
            <person name="Zeng P."/>
            <person name="Satapoomin P."/>
            <person name="Huang J."/>
            <person name="Bowman M."/>
            <person name="Iovene M."/>
            <person name="Sanseverino W."/>
            <person name="Cavagnaro P."/>
            <person name="Yildiz M."/>
            <person name="Macko-Podgorni A."/>
            <person name="Moranska E."/>
            <person name="Grzebelus E."/>
            <person name="Grzebelus D."/>
            <person name="Ashrafi H."/>
            <person name="Zheng Z."/>
            <person name="Cheng S."/>
            <person name="Spooner D."/>
            <person name="Van Deynze A."/>
            <person name="Simon P."/>
        </authorList>
    </citation>
    <scope>NUCLEOTIDE SEQUENCE [LARGE SCALE GENOMIC DNA]</scope>
    <source>
        <tissue evidence="8">Leaf</tissue>
    </source>
</reference>
<dbReference type="EMBL" id="LNRQ01000009">
    <property type="protein sequence ID" value="KZM83318.1"/>
    <property type="molecule type" value="Genomic_DNA"/>
</dbReference>
<evidence type="ECO:0000313" key="8">
    <source>
        <dbReference type="EMBL" id="KZM83318.1"/>
    </source>
</evidence>
<accession>A0A175YJK0</accession>
<keyword evidence="4 6" id="KW-1133">Transmembrane helix</keyword>
<dbReference type="GO" id="GO:0005789">
    <property type="term" value="C:endoplasmic reticulum membrane"/>
    <property type="evidence" value="ECO:0007669"/>
    <property type="project" value="UniProtKB-SubCell"/>
</dbReference>
<keyword evidence="5 6" id="KW-0472">Membrane</keyword>
<sequence length="204" mass="22661">MGDSPRSSIHLALGGDAVADVLLWKNWIGSLIVLVSSTVFWILFKIAGYNLLQFIANVLLLLVTILFFWAKSASILNRPLPPLPDLDVSDETFLAVAEVMCDWGNRALSIARDIAIGGDLKVLLQVVSSLWLISVIGGLFDFLTLIYVGILVCLSVPVLYEKRQDQIDDKLSTAHSVFQAQYRKLDDMILSKIPFPKSKEKKTQ</sequence>